<dbReference type="PANTHER" id="PTHR35692:SF1">
    <property type="entry name" value="F26F24.11"/>
    <property type="match status" value="1"/>
</dbReference>
<dbReference type="eggNOG" id="ENOG502S6YW">
    <property type="taxonomic scope" value="Eukaryota"/>
</dbReference>
<dbReference type="Proteomes" id="UP000189703">
    <property type="component" value="Unplaced"/>
</dbReference>
<reference evidence="2" key="1">
    <citation type="submission" date="2025-08" db="UniProtKB">
        <authorList>
            <consortium name="RefSeq"/>
        </authorList>
    </citation>
    <scope>IDENTIFICATION</scope>
</reference>
<sequence>MEASSPPQQTCCFCYSSKKASKKKSKADRVPLDLHEIEWGKNDEILSDMSTFSAQEQEKRYKKAKEKEKEIQQEAKKVMNWVKQASSRMDVSSIEKVINEPK</sequence>
<dbReference type="RefSeq" id="XP_010266375.1">
    <property type="nucleotide sequence ID" value="XM_010268073.2"/>
</dbReference>
<dbReference type="AlphaFoldDB" id="A0A1U8AFN1"/>
<organism evidence="1 2">
    <name type="scientific">Nelumbo nucifera</name>
    <name type="common">Sacred lotus</name>
    <dbReference type="NCBI Taxonomy" id="4432"/>
    <lineage>
        <taxon>Eukaryota</taxon>
        <taxon>Viridiplantae</taxon>
        <taxon>Streptophyta</taxon>
        <taxon>Embryophyta</taxon>
        <taxon>Tracheophyta</taxon>
        <taxon>Spermatophyta</taxon>
        <taxon>Magnoliopsida</taxon>
        <taxon>Proteales</taxon>
        <taxon>Nelumbonaceae</taxon>
        <taxon>Nelumbo</taxon>
    </lineage>
</organism>
<evidence type="ECO:0000313" key="1">
    <source>
        <dbReference type="Proteomes" id="UP000189703"/>
    </source>
</evidence>
<dbReference type="OMA" id="NWVKQAS"/>
<dbReference type="KEGG" id="nnu:104603909"/>
<accession>A0A1U8AFN1</accession>
<keyword evidence="1" id="KW-1185">Reference proteome</keyword>
<evidence type="ECO:0000313" key="2">
    <source>
        <dbReference type="RefSeq" id="XP_010266375.1"/>
    </source>
</evidence>
<dbReference type="PANTHER" id="PTHR35692">
    <property type="entry name" value="F26F24.11"/>
    <property type="match status" value="1"/>
</dbReference>
<protein>
    <submittedName>
        <fullName evidence="2">Uncharacterized protein LOC104603909</fullName>
    </submittedName>
</protein>
<proteinExistence type="predicted"/>
<dbReference type="GeneID" id="104603909"/>
<name>A0A1U8AFN1_NELNU</name>
<gene>
    <name evidence="2" type="primary">LOC104603909</name>
</gene>